<name>A0A953HRM8_9BACT</name>
<keyword evidence="1" id="KW-0732">Signal</keyword>
<keyword evidence="3" id="KW-1185">Reference proteome</keyword>
<feature type="chain" id="PRO_5037187651" description="Por secretion system C-terminal sorting domain-containing protein" evidence="1">
    <location>
        <begin position="22"/>
        <end position="385"/>
    </location>
</feature>
<feature type="signal peptide" evidence="1">
    <location>
        <begin position="1"/>
        <end position="21"/>
    </location>
</feature>
<dbReference type="Proteomes" id="UP000753961">
    <property type="component" value="Unassembled WGS sequence"/>
</dbReference>
<organism evidence="2 3">
    <name type="scientific">Membranihabitans marinus</name>
    <dbReference type="NCBI Taxonomy" id="1227546"/>
    <lineage>
        <taxon>Bacteria</taxon>
        <taxon>Pseudomonadati</taxon>
        <taxon>Bacteroidota</taxon>
        <taxon>Saprospiria</taxon>
        <taxon>Saprospirales</taxon>
        <taxon>Saprospiraceae</taxon>
        <taxon>Membranihabitans</taxon>
    </lineage>
</organism>
<evidence type="ECO:0000313" key="3">
    <source>
        <dbReference type="Proteomes" id="UP000753961"/>
    </source>
</evidence>
<evidence type="ECO:0008006" key="4">
    <source>
        <dbReference type="Google" id="ProtNLM"/>
    </source>
</evidence>
<evidence type="ECO:0000313" key="2">
    <source>
        <dbReference type="EMBL" id="MBY5956643.1"/>
    </source>
</evidence>
<dbReference type="AlphaFoldDB" id="A0A953HRM8"/>
<proteinExistence type="predicted"/>
<dbReference type="EMBL" id="JAHVHU010000002">
    <property type="protein sequence ID" value="MBY5956643.1"/>
    <property type="molecule type" value="Genomic_DNA"/>
</dbReference>
<dbReference type="RefSeq" id="WP_222578167.1">
    <property type="nucleotide sequence ID" value="NZ_JAHVHU010000002.1"/>
</dbReference>
<reference evidence="2" key="1">
    <citation type="submission" date="2021-06" db="EMBL/GenBank/DDBJ databases">
        <title>44 bacteria genomes isolated from Dapeng, Shenzhen.</title>
        <authorList>
            <person name="Zheng W."/>
            <person name="Yu S."/>
            <person name="Huang Y."/>
        </authorList>
    </citation>
    <scope>NUCLEOTIDE SEQUENCE</scope>
    <source>
        <strain evidence="2">DP5N28-2</strain>
    </source>
</reference>
<accession>A0A953HRM8</accession>
<comment type="caution">
    <text evidence="2">The sequence shown here is derived from an EMBL/GenBank/DDBJ whole genome shotgun (WGS) entry which is preliminary data.</text>
</comment>
<evidence type="ECO:0000256" key="1">
    <source>
        <dbReference type="SAM" id="SignalP"/>
    </source>
</evidence>
<gene>
    <name evidence="2" type="ORF">KUV50_00755</name>
</gene>
<sequence>MKNLLLPLIFTFLSFGSYLNAQGCLITEARISPDSNCLFVTWQSDLGEALQPPIILMGGTQYFKNGIVDGEVMYSRLSGDIPATCDTLDAAGFKGIISFKLFSDDLLECEFIDGVDVPSCPDDVMVSSSGDCLVFMADSTFSGSLPDSVRFKDTMYYNPGYDSNNPRYWIFSNDTNVVCDTTNMTPMPLSDTLYVGQRACTYEAGILPISILAFDYKNETNGVALSWAVNSEEPAQKLHLQRSYDGINWVSVYEQNLDNYLTGQTMDGKYMDQSIEQAKVYYRLFISGYAGAAKYSNILPVTMKDQVINNLFYQSQSRSIMIKAGQNYAGEMHLMNTHGQNVMTQKIRIQKNTMQEVNIQGHLTPGIYFVKFENSLIPPAKLFID</sequence>
<protein>
    <recommendedName>
        <fullName evidence="4">Por secretion system C-terminal sorting domain-containing protein</fullName>
    </recommendedName>
</protein>